<keyword evidence="3" id="KW-1185">Reference proteome</keyword>
<gene>
    <name evidence="2" type="ORF">R70211_01288</name>
</gene>
<sequence>MLRARRFTEDDEYDVQRALLVARIRRESDAAKAMFGAYACGAIGLGPTCGGESDTRCAGCEVRVSQSGATDCGREQVPPGNARLAVAPERRRGEPSADTLKQGNGGWI</sequence>
<accession>A0A9N8MKY9</accession>
<evidence type="ECO:0000256" key="1">
    <source>
        <dbReference type="SAM" id="MobiDB-lite"/>
    </source>
</evidence>
<protein>
    <submittedName>
        <fullName evidence="2">Uncharacterized protein</fullName>
    </submittedName>
</protein>
<dbReference type="Proteomes" id="UP000675121">
    <property type="component" value="Unassembled WGS sequence"/>
</dbReference>
<dbReference type="AlphaFoldDB" id="A0A9N8MKY9"/>
<feature type="region of interest" description="Disordered" evidence="1">
    <location>
        <begin position="70"/>
        <end position="108"/>
    </location>
</feature>
<evidence type="ECO:0000313" key="3">
    <source>
        <dbReference type="Proteomes" id="UP000675121"/>
    </source>
</evidence>
<name>A0A9N8MKY9_9BURK</name>
<reference evidence="2" key="1">
    <citation type="submission" date="2021-02" db="EMBL/GenBank/DDBJ databases">
        <authorList>
            <person name="Vanwijnsberghe S."/>
        </authorList>
    </citation>
    <scope>NUCLEOTIDE SEQUENCE</scope>
    <source>
        <strain evidence="2">R-70211</strain>
    </source>
</reference>
<organism evidence="2 3">
    <name type="scientific">Paraburkholderia domus</name>
    <dbReference type="NCBI Taxonomy" id="2793075"/>
    <lineage>
        <taxon>Bacteria</taxon>
        <taxon>Pseudomonadati</taxon>
        <taxon>Pseudomonadota</taxon>
        <taxon>Betaproteobacteria</taxon>
        <taxon>Burkholderiales</taxon>
        <taxon>Burkholderiaceae</taxon>
        <taxon>Paraburkholderia</taxon>
    </lineage>
</organism>
<proteinExistence type="predicted"/>
<dbReference type="EMBL" id="CAJNAS010000003">
    <property type="protein sequence ID" value="CAE6871686.1"/>
    <property type="molecule type" value="Genomic_DNA"/>
</dbReference>
<evidence type="ECO:0000313" key="2">
    <source>
        <dbReference type="EMBL" id="CAE6871686.1"/>
    </source>
</evidence>
<comment type="caution">
    <text evidence="2">The sequence shown here is derived from an EMBL/GenBank/DDBJ whole genome shotgun (WGS) entry which is preliminary data.</text>
</comment>